<keyword evidence="2" id="KW-1185">Reference proteome</keyword>
<name>A0A4Y2E4D2_ARAVE</name>
<reference evidence="1 2" key="1">
    <citation type="journal article" date="2019" name="Sci. Rep.">
        <title>Orb-weaving spider Araneus ventricosus genome elucidates the spidroin gene catalogue.</title>
        <authorList>
            <person name="Kono N."/>
            <person name="Nakamura H."/>
            <person name="Ohtoshi R."/>
            <person name="Moran D.A.P."/>
            <person name="Shinohara A."/>
            <person name="Yoshida Y."/>
            <person name="Fujiwara M."/>
            <person name="Mori M."/>
            <person name="Tomita M."/>
            <person name="Arakawa K."/>
        </authorList>
    </citation>
    <scope>NUCLEOTIDE SEQUENCE [LARGE SCALE GENOMIC DNA]</scope>
</reference>
<sequence length="94" mass="10819">MQDLGIRFQIPVFHMSRHFFTISPQGYSMREGHNRTARTMHAVLDSYGVKILVPVRFRHSVPNTGLPHVELCDIENCHPMKETLLALAYSKRKG</sequence>
<organism evidence="1 2">
    <name type="scientific">Araneus ventricosus</name>
    <name type="common">Orbweaver spider</name>
    <name type="synonym">Epeira ventricosa</name>
    <dbReference type="NCBI Taxonomy" id="182803"/>
    <lineage>
        <taxon>Eukaryota</taxon>
        <taxon>Metazoa</taxon>
        <taxon>Ecdysozoa</taxon>
        <taxon>Arthropoda</taxon>
        <taxon>Chelicerata</taxon>
        <taxon>Arachnida</taxon>
        <taxon>Araneae</taxon>
        <taxon>Araneomorphae</taxon>
        <taxon>Entelegynae</taxon>
        <taxon>Araneoidea</taxon>
        <taxon>Araneidae</taxon>
        <taxon>Araneus</taxon>
    </lineage>
</organism>
<dbReference type="AlphaFoldDB" id="A0A4Y2E4D2"/>
<dbReference type="Proteomes" id="UP000499080">
    <property type="component" value="Unassembled WGS sequence"/>
</dbReference>
<dbReference type="EMBL" id="BGPR01000508">
    <property type="protein sequence ID" value="GBM24000.1"/>
    <property type="molecule type" value="Genomic_DNA"/>
</dbReference>
<protein>
    <submittedName>
        <fullName evidence="1">Uncharacterized protein</fullName>
    </submittedName>
</protein>
<comment type="caution">
    <text evidence="1">The sequence shown here is derived from an EMBL/GenBank/DDBJ whole genome shotgun (WGS) entry which is preliminary data.</text>
</comment>
<evidence type="ECO:0000313" key="2">
    <source>
        <dbReference type="Proteomes" id="UP000499080"/>
    </source>
</evidence>
<evidence type="ECO:0000313" key="1">
    <source>
        <dbReference type="EMBL" id="GBM24000.1"/>
    </source>
</evidence>
<accession>A0A4Y2E4D2</accession>
<proteinExistence type="predicted"/>
<gene>
    <name evidence="1" type="ORF">AVEN_274414_1</name>
</gene>